<dbReference type="EMBL" id="JBBKAR010000049">
    <property type="protein sequence ID" value="MEJ8306084.1"/>
    <property type="molecule type" value="Genomic_DNA"/>
</dbReference>
<evidence type="ECO:0000313" key="1">
    <source>
        <dbReference type="EMBL" id="MEJ8306084.1"/>
    </source>
</evidence>
<protein>
    <submittedName>
        <fullName evidence="1">Gfo/Idh/MocA family oxidoreductase</fullName>
    </submittedName>
</protein>
<organism evidence="1 2">
    <name type="scientific">Saccharibacillus sacchari</name>
    <dbReference type="NCBI Taxonomy" id="456493"/>
    <lineage>
        <taxon>Bacteria</taxon>
        <taxon>Bacillati</taxon>
        <taxon>Bacillota</taxon>
        <taxon>Bacilli</taxon>
        <taxon>Bacillales</taxon>
        <taxon>Paenibacillaceae</taxon>
        <taxon>Saccharibacillus</taxon>
    </lineage>
</organism>
<dbReference type="Proteomes" id="UP001380953">
    <property type="component" value="Unassembled WGS sequence"/>
</dbReference>
<comment type="caution">
    <text evidence="1">The sequence shown here is derived from an EMBL/GenBank/DDBJ whole genome shotgun (WGS) entry which is preliminary data.</text>
</comment>
<evidence type="ECO:0000313" key="2">
    <source>
        <dbReference type="Proteomes" id="UP001380953"/>
    </source>
</evidence>
<name>A0ACC6PHW1_9BACL</name>
<sequence>MNIATIGTGSIVDAVLAAIGQLENVTCTAMYSRKKETAQPLASKYGVGTIYTDLDTLFSDPDIDLIYIASPNSLHYEQSNQALQSGKHVVCEKPFTSTPQEAEKLISLAKEKNLLLFEAISNIHLPNMKLVQEQLPKLGPIKMIQCNYSQYSRKYNDLLAGETPNVFNPEFSGGALMDINIYNLHLVMNLFGSPDTVSYTANQHPNGIDTSGVLVLQYPEFIAECVGAKDTTGMNFVLIQGEKGYLQIVGGANGCKEIVLRLGQEPAETFNAQTEANWLFYEWEAFGNIYANKDRNRCYELLDHSLSVMNVLGKARREAGIVFAADQRS</sequence>
<gene>
    <name evidence="1" type="ORF">WKI47_19460</name>
</gene>
<accession>A0ACC6PHW1</accession>
<reference evidence="1" key="1">
    <citation type="submission" date="2024-03" db="EMBL/GenBank/DDBJ databases">
        <title>Whole genome sequecning of epiphytes from Marcgravia umbellata leaves.</title>
        <authorList>
            <person name="Kumar G."/>
            <person name="Savka M.A."/>
        </authorList>
    </citation>
    <scope>NUCLEOTIDE SEQUENCE</scope>
    <source>
        <strain evidence="1">RIT_BL5</strain>
    </source>
</reference>
<keyword evidence="2" id="KW-1185">Reference proteome</keyword>
<proteinExistence type="predicted"/>